<dbReference type="EMBL" id="JAHUTI010043177">
    <property type="protein sequence ID" value="MED6246477.1"/>
    <property type="molecule type" value="Genomic_DNA"/>
</dbReference>
<dbReference type="Proteomes" id="UP001345963">
    <property type="component" value="Unassembled WGS sequence"/>
</dbReference>
<organism evidence="2 3">
    <name type="scientific">Ataeniobius toweri</name>
    <dbReference type="NCBI Taxonomy" id="208326"/>
    <lineage>
        <taxon>Eukaryota</taxon>
        <taxon>Metazoa</taxon>
        <taxon>Chordata</taxon>
        <taxon>Craniata</taxon>
        <taxon>Vertebrata</taxon>
        <taxon>Euteleostomi</taxon>
        <taxon>Actinopterygii</taxon>
        <taxon>Neopterygii</taxon>
        <taxon>Teleostei</taxon>
        <taxon>Neoteleostei</taxon>
        <taxon>Acanthomorphata</taxon>
        <taxon>Ovalentaria</taxon>
        <taxon>Atherinomorphae</taxon>
        <taxon>Cyprinodontiformes</taxon>
        <taxon>Goodeidae</taxon>
        <taxon>Ataeniobius</taxon>
    </lineage>
</organism>
<proteinExistence type="predicted"/>
<evidence type="ECO:0000313" key="3">
    <source>
        <dbReference type="Proteomes" id="UP001345963"/>
    </source>
</evidence>
<keyword evidence="3" id="KW-1185">Reference proteome</keyword>
<gene>
    <name evidence="2" type="ORF">ATANTOWER_018494</name>
</gene>
<protein>
    <submittedName>
        <fullName evidence="2">Uncharacterized protein</fullName>
    </submittedName>
</protein>
<sequence length="104" mass="11227">MYVAQNGSICVVCILIQSYLVGHPGLNLVRPAAFRIDLGAGHGRLPKLTEVAVSPLQHSEQSKAELFPKATNANDPKHTTHTIKHGGGSIMLMGSESVERRENK</sequence>
<accession>A0ABU7B7D2</accession>
<name>A0ABU7B7D2_9TELE</name>
<reference evidence="2 3" key="1">
    <citation type="submission" date="2021-07" db="EMBL/GenBank/DDBJ databases">
        <authorList>
            <person name="Palmer J.M."/>
        </authorList>
    </citation>
    <scope>NUCLEOTIDE SEQUENCE [LARGE SCALE GENOMIC DNA]</scope>
    <source>
        <strain evidence="2 3">AT_MEX2019</strain>
        <tissue evidence="2">Muscle</tissue>
    </source>
</reference>
<evidence type="ECO:0000256" key="1">
    <source>
        <dbReference type="SAM" id="MobiDB-lite"/>
    </source>
</evidence>
<comment type="caution">
    <text evidence="2">The sequence shown here is derived from an EMBL/GenBank/DDBJ whole genome shotgun (WGS) entry which is preliminary data.</text>
</comment>
<evidence type="ECO:0000313" key="2">
    <source>
        <dbReference type="EMBL" id="MED6246477.1"/>
    </source>
</evidence>
<feature type="region of interest" description="Disordered" evidence="1">
    <location>
        <begin position="66"/>
        <end position="104"/>
    </location>
</feature>